<feature type="region of interest" description="Disordered" evidence="2">
    <location>
        <begin position="308"/>
        <end position="337"/>
    </location>
</feature>
<feature type="region of interest" description="Disordered" evidence="2">
    <location>
        <begin position="193"/>
        <end position="262"/>
    </location>
</feature>
<sequence>MTSYRLLLVRSALGRLARALGYYAVATRAQIRAWRTSYQVQMFGYRIRTALAASGRFVGRIPRQILAGLALVAWFFKELPAYIGRVIADRREDRAELRAERRIAVARVRAERAERRAARAERRARRRAEAAEIKAARGARPNALPVPAWFSRTEGAEGAARPARRIPVPRRAILAAALTMAAAVPAYSVVSGSLSSDEQPRRPEAAAAPAVPSTPAPVAEPVVTAAPSATGAPALPGTGVGPAAPGVGPAAPGPVPTGDTGEFARTLTVLPTPAPAIPAPRLRVASAPDGSVPLDAAAVVGSLTRPLTPAQAAEAQRQAKWERKMTRAPHAAKSAGK</sequence>
<reference evidence="3 4" key="1">
    <citation type="journal article" date="2019" name="Int. J. Syst. Evol. Microbiol.">
        <title>The Global Catalogue of Microorganisms (GCM) 10K type strain sequencing project: providing services to taxonomists for standard genome sequencing and annotation.</title>
        <authorList>
            <consortium name="The Broad Institute Genomics Platform"/>
            <consortium name="The Broad Institute Genome Sequencing Center for Infectious Disease"/>
            <person name="Wu L."/>
            <person name="Ma J."/>
        </authorList>
    </citation>
    <scope>NUCLEOTIDE SEQUENCE [LARGE SCALE GENOMIC DNA]</scope>
    <source>
        <strain evidence="3 4">JCM 10671</strain>
    </source>
</reference>
<gene>
    <name evidence="3" type="ORF">GCM10009547_30500</name>
</gene>
<feature type="compositionally biased region" description="Low complexity" evidence="2">
    <location>
        <begin position="205"/>
        <end position="261"/>
    </location>
</feature>
<keyword evidence="4" id="KW-1185">Reference proteome</keyword>
<organism evidence="3 4">
    <name type="scientific">Sporichthya brevicatena</name>
    <dbReference type="NCBI Taxonomy" id="171442"/>
    <lineage>
        <taxon>Bacteria</taxon>
        <taxon>Bacillati</taxon>
        <taxon>Actinomycetota</taxon>
        <taxon>Actinomycetes</taxon>
        <taxon>Sporichthyales</taxon>
        <taxon>Sporichthyaceae</taxon>
        <taxon>Sporichthya</taxon>
    </lineage>
</organism>
<comment type="caution">
    <text evidence="3">The sequence shown here is derived from an EMBL/GenBank/DDBJ whole genome shotgun (WGS) entry which is preliminary data.</text>
</comment>
<evidence type="ECO:0000256" key="2">
    <source>
        <dbReference type="SAM" id="MobiDB-lite"/>
    </source>
</evidence>
<proteinExistence type="predicted"/>
<accession>A0ABN1H086</accession>
<evidence type="ECO:0000313" key="4">
    <source>
        <dbReference type="Proteomes" id="UP001500957"/>
    </source>
</evidence>
<evidence type="ECO:0000313" key="3">
    <source>
        <dbReference type="EMBL" id="GAA0625155.1"/>
    </source>
</evidence>
<protein>
    <submittedName>
        <fullName evidence="3">Uncharacterized protein</fullName>
    </submittedName>
</protein>
<feature type="coiled-coil region" evidence="1">
    <location>
        <begin position="96"/>
        <end position="130"/>
    </location>
</feature>
<dbReference type="EMBL" id="BAAAHE010000025">
    <property type="protein sequence ID" value="GAA0625155.1"/>
    <property type="molecule type" value="Genomic_DNA"/>
</dbReference>
<keyword evidence="1" id="KW-0175">Coiled coil</keyword>
<name>A0ABN1H086_9ACTN</name>
<dbReference type="Proteomes" id="UP001500957">
    <property type="component" value="Unassembled WGS sequence"/>
</dbReference>
<evidence type="ECO:0000256" key="1">
    <source>
        <dbReference type="SAM" id="Coils"/>
    </source>
</evidence>